<dbReference type="PANTHER" id="PTHR24173:SF74">
    <property type="entry name" value="ANKYRIN REPEAT DOMAIN-CONTAINING PROTEIN 16"/>
    <property type="match status" value="1"/>
</dbReference>
<evidence type="ECO:0000256" key="3">
    <source>
        <dbReference type="PROSITE-ProRule" id="PRU00023"/>
    </source>
</evidence>
<feature type="repeat" description="ANK" evidence="3">
    <location>
        <begin position="293"/>
        <end position="325"/>
    </location>
</feature>
<evidence type="ECO:0000256" key="2">
    <source>
        <dbReference type="ARBA" id="ARBA00023043"/>
    </source>
</evidence>
<dbReference type="PANTHER" id="PTHR24173">
    <property type="entry name" value="ANKYRIN REPEAT CONTAINING"/>
    <property type="match status" value="1"/>
</dbReference>
<dbReference type="PROSITE" id="PS50088">
    <property type="entry name" value="ANK_REPEAT"/>
    <property type="match status" value="4"/>
</dbReference>
<name>A0A0K6GX81_9GAMM</name>
<evidence type="ECO:0000313" key="6">
    <source>
        <dbReference type="Proteomes" id="UP000182598"/>
    </source>
</evidence>
<accession>A0A0K6GX81</accession>
<dbReference type="InterPro" id="IPR002110">
    <property type="entry name" value="Ankyrin_rpt"/>
</dbReference>
<keyword evidence="2 3" id="KW-0040">ANK repeat</keyword>
<evidence type="ECO:0000256" key="1">
    <source>
        <dbReference type="ARBA" id="ARBA00022737"/>
    </source>
</evidence>
<evidence type="ECO:0000256" key="4">
    <source>
        <dbReference type="SAM" id="SignalP"/>
    </source>
</evidence>
<sequence>MTPSKLILVIKLTAIVLLLSLAGCQSTSSDKPVYAGPVLPDNYDFKFGDKDMAAAMHAVYLHRTDELEQLLKAKKFYWYINFGHLESAPLLSHLAIISSCYDCIDVFAKVGFDLNKRDKYGRTPLIYAALSSKPKFIPLLAAHSDIDARLDEKTGFTALHMATNKNFPATIKALVEQGADIEARDVNQWTALHHAVQMGFVKSSKILLELGANPNALSVSHWTTLHQTGNRINTADEANIAAITKLLLDAGVNIDVQSDKGITALQLSIWQRRDSVTELLLAQNSDIHVVDNEGWSALSYAVDKGDIKTAKVLLDAGVDPQPRSSTGWTPLMFLANDNYQHDELIIEFAELLIEHGASVFNINNGGKSIADLAKENNKTALLKLLEYHGAKTTD</sequence>
<dbReference type="EMBL" id="CYHB01000001">
    <property type="protein sequence ID" value="CUA83224.1"/>
    <property type="molecule type" value="Genomic_DNA"/>
</dbReference>
<dbReference type="Pfam" id="PF13637">
    <property type="entry name" value="Ank_4"/>
    <property type="match status" value="1"/>
</dbReference>
<dbReference type="InterPro" id="IPR036770">
    <property type="entry name" value="Ankyrin_rpt-contain_sf"/>
</dbReference>
<protein>
    <submittedName>
        <fullName evidence="5">Ankyrin repeat</fullName>
    </submittedName>
</protein>
<dbReference type="Gene3D" id="1.25.40.20">
    <property type="entry name" value="Ankyrin repeat-containing domain"/>
    <property type="match status" value="2"/>
</dbReference>
<dbReference type="SUPFAM" id="SSF48403">
    <property type="entry name" value="Ankyrin repeat"/>
    <property type="match status" value="1"/>
</dbReference>
<feature type="signal peptide" evidence="4">
    <location>
        <begin position="1"/>
        <end position="22"/>
    </location>
</feature>
<reference evidence="6" key="1">
    <citation type="submission" date="2015-08" db="EMBL/GenBank/DDBJ databases">
        <authorList>
            <person name="Varghese N."/>
        </authorList>
    </citation>
    <scope>NUCLEOTIDE SEQUENCE [LARGE SCALE GENOMIC DNA]</scope>
    <source>
        <strain evidence="6">DSM 27808</strain>
    </source>
</reference>
<feature type="repeat" description="ANK" evidence="3">
    <location>
        <begin position="187"/>
        <end position="219"/>
    </location>
</feature>
<gene>
    <name evidence="5" type="ORF">Ga0061064_0489</name>
</gene>
<keyword evidence="4" id="KW-0732">Signal</keyword>
<dbReference type="SMART" id="SM00248">
    <property type="entry name" value="ANK"/>
    <property type="match status" value="7"/>
</dbReference>
<dbReference type="AlphaFoldDB" id="A0A0K6GX81"/>
<feature type="chain" id="PRO_5005503547" evidence="4">
    <location>
        <begin position="23"/>
        <end position="394"/>
    </location>
</feature>
<dbReference type="Proteomes" id="UP000182598">
    <property type="component" value="Unassembled WGS sequence"/>
</dbReference>
<keyword evidence="6" id="KW-1185">Reference proteome</keyword>
<feature type="repeat" description="ANK" evidence="3">
    <location>
        <begin position="154"/>
        <end position="186"/>
    </location>
</feature>
<dbReference type="RefSeq" id="WP_055438176.1">
    <property type="nucleotide sequence ID" value="NZ_CYHB01000001.1"/>
</dbReference>
<dbReference type="Pfam" id="PF00023">
    <property type="entry name" value="Ank"/>
    <property type="match status" value="1"/>
</dbReference>
<dbReference type="OrthoDB" id="6087427at2"/>
<dbReference type="Pfam" id="PF12796">
    <property type="entry name" value="Ank_2"/>
    <property type="match status" value="2"/>
</dbReference>
<proteinExistence type="predicted"/>
<dbReference type="PROSITE" id="PS51257">
    <property type="entry name" value="PROKAR_LIPOPROTEIN"/>
    <property type="match status" value="1"/>
</dbReference>
<organism evidence="5 6">
    <name type="scientific">Pseudidiomarina woesei</name>
    <dbReference type="NCBI Taxonomy" id="1381080"/>
    <lineage>
        <taxon>Bacteria</taxon>
        <taxon>Pseudomonadati</taxon>
        <taxon>Pseudomonadota</taxon>
        <taxon>Gammaproteobacteria</taxon>
        <taxon>Alteromonadales</taxon>
        <taxon>Idiomarinaceae</taxon>
        <taxon>Pseudidiomarina</taxon>
    </lineage>
</organism>
<dbReference type="PROSITE" id="PS50297">
    <property type="entry name" value="ANK_REP_REGION"/>
    <property type="match status" value="3"/>
</dbReference>
<keyword evidence="1" id="KW-0677">Repeat</keyword>
<evidence type="ECO:0000313" key="5">
    <source>
        <dbReference type="EMBL" id="CUA83224.1"/>
    </source>
</evidence>
<feature type="repeat" description="ANK" evidence="3">
    <location>
        <begin position="260"/>
        <end position="292"/>
    </location>
</feature>